<feature type="domain" description="Glycosyl hydrolase family 32 N-terminal" evidence="6">
    <location>
        <begin position="38"/>
        <end position="342"/>
    </location>
</feature>
<dbReference type="SUPFAM" id="SSF49899">
    <property type="entry name" value="Concanavalin A-like lectins/glucanases"/>
    <property type="match status" value="1"/>
</dbReference>
<gene>
    <name evidence="9" type="ORF">E2R65_07565</name>
    <name evidence="8" type="ORF">GGR35_001113</name>
</gene>
<dbReference type="SUPFAM" id="SSF75005">
    <property type="entry name" value="Arabinanase/levansucrase/invertase"/>
    <property type="match status" value="1"/>
</dbReference>
<protein>
    <submittedName>
        <fullName evidence="8">Fructan beta-fructosidase</fullName>
        <ecNumber evidence="8">3.2.1.80</ecNumber>
    </submittedName>
    <submittedName>
        <fullName evidence="9">Glycoside hydrolase family 32 protein</fullName>
    </submittedName>
</protein>
<comment type="caution">
    <text evidence="9">The sequence shown here is derived from an EMBL/GenBank/DDBJ whole genome shotgun (WGS) entry which is preliminary data.</text>
</comment>
<evidence type="ECO:0000256" key="1">
    <source>
        <dbReference type="ARBA" id="ARBA00009902"/>
    </source>
</evidence>
<sequence length="506" mass="56957">MNIKKSLLIGSFLIAALSSQAQKTASTPYHEQYRLQAHFSPKAHWTNDPNGMVYYKGTYHLFFQYYPDATIWGPMHWGHAVSKDMIHWKQLPIALYPDKLGYIFSGSVVVDENNTSGLGTKDKPAMVAIFTHHDPKGEKAGLSKYQNQSLAYSLDEGLTWKKYSGNPVLKNPGIKDFRDPKVFWYDKGNKWLMSLATKDRITFYSSPNLKNWKKESDFGQMLGAHGGVWECPDLFPLKLNGKEYWVLLVSINPGGPNKGSATQYFVGHFDGKTFTPTSTQTKWIDYGPDNYAGVTFGNTGNRKVFLGWMGNWLYANQVPTVKWRNAMTVPRELDLKLTAGDIYLTSNPVKELDKIVAKTIKVDAALLAKNNNIFSVIKQTPAQYVLEFNTQAVKDYSVMLSNATGEQLIIGYDAKNTRYYIDRTKAGQHGFSKQFATRSYVPRVSASLTSDMELIVDASSIELFADGGLSNLTGVFFPKKPYTRLSIVNNGMEIEGLELKPLRSIW</sequence>
<comment type="similarity">
    <text evidence="1 4">Belongs to the glycosyl hydrolase 32 family.</text>
</comment>
<keyword evidence="11" id="KW-1185">Reference proteome</keyword>
<dbReference type="Gene3D" id="2.60.120.560">
    <property type="entry name" value="Exo-inulinase, domain 1"/>
    <property type="match status" value="1"/>
</dbReference>
<dbReference type="GO" id="GO:0004575">
    <property type="term" value="F:sucrose alpha-glucosidase activity"/>
    <property type="evidence" value="ECO:0007669"/>
    <property type="project" value="TreeGrafter"/>
</dbReference>
<dbReference type="PANTHER" id="PTHR42800:SF1">
    <property type="entry name" value="EXOINULINASE INUD (AFU_ORTHOLOGUE AFUA_5G00480)"/>
    <property type="match status" value="1"/>
</dbReference>
<dbReference type="RefSeq" id="WP_134335871.1">
    <property type="nucleotide sequence ID" value="NZ_BMCZ01000004.1"/>
</dbReference>
<dbReference type="InterPro" id="IPR023296">
    <property type="entry name" value="Glyco_hydro_beta-prop_sf"/>
</dbReference>
<dbReference type="EMBL" id="JACIEG010000002">
    <property type="protein sequence ID" value="MBB3968521.1"/>
    <property type="molecule type" value="Genomic_DNA"/>
</dbReference>
<dbReference type="InterPro" id="IPR013148">
    <property type="entry name" value="Glyco_hydro_32_N"/>
</dbReference>
<evidence type="ECO:0000256" key="5">
    <source>
        <dbReference type="SAM" id="SignalP"/>
    </source>
</evidence>
<feature type="domain" description="Glycosyl hydrolase family 32 C-terminal" evidence="7">
    <location>
        <begin position="370"/>
        <end position="494"/>
    </location>
</feature>
<evidence type="ECO:0000313" key="9">
    <source>
        <dbReference type="EMBL" id="TEW67836.1"/>
    </source>
</evidence>
<evidence type="ECO:0000256" key="2">
    <source>
        <dbReference type="ARBA" id="ARBA00022801"/>
    </source>
</evidence>
<dbReference type="GO" id="GO:0005737">
    <property type="term" value="C:cytoplasm"/>
    <property type="evidence" value="ECO:0007669"/>
    <property type="project" value="TreeGrafter"/>
</dbReference>
<keyword evidence="2 4" id="KW-0378">Hydrolase</keyword>
<evidence type="ECO:0000313" key="10">
    <source>
        <dbReference type="Proteomes" id="UP000297248"/>
    </source>
</evidence>
<dbReference type="Gene3D" id="2.115.10.20">
    <property type="entry name" value="Glycosyl hydrolase domain, family 43"/>
    <property type="match status" value="1"/>
</dbReference>
<dbReference type="GO" id="GO:0051669">
    <property type="term" value="F:fructan beta-fructosidase activity"/>
    <property type="evidence" value="ECO:0007669"/>
    <property type="project" value="UniProtKB-EC"/>
</dbReference>
<keyword evidence="3 4" id="KW-0326">Glycosidase</keyword>
<dbReference type="InterPro" id="IPR001362">
    <property type="entry name" value="Glyco_hydro_32"/>
</dbReference>
<evidence type="ECO:0000256" key="3">
    <source>
        <dbReference type="ARBA" id="ARBA00023295"/>
    </source>
</evidence>
<feature type="signal peptide" evidence="5">
    <location>
        <begin position="1"/>
        <end position="21"/>
    </location>
</feature>
<dbReference type="AlphaFoldDB" id="A0A4Y8AGF8"/>
<reference evidence="9" key="2">
    <citation type="submission" date="2019-03" db="EMBL/GenBank/DDBJ databases">
        <authorList>
            <person name="Yan Y.-Q."/>
            <person name="Du Z.-J."/>
        </authorList>
    </citation>
    <scope>NUCLEOTIDE SEQUENCE</scope>
    <source>
        <strain evidence="9">PP-F2FG21</strain>
    </source>
</reference>
<evidence type="ECO:0000313" key="11">
    <source>
        <dbReference type="Proteomes" id="UP000583101"/>
    </source>
</evidence>
<dbReference type="CDD" id="cd18622">
    <property type="entry name" value="GH32_Inu-like"/>
    <property type="match status" value="1"/>
</dbReference>
<organism evidence="9 10">
    <name type="scientific">Mucilaginibacter phyllosphaerae</name>
    <dbReference type="NCBI Taxonomy" id="1812349"/>
    <lineage>
        <taxon>Bacteria</taxon>
        <taxon>Pseudomonadati</taxon>
        <taxon>Bacteroidota</taxon>
        <taxon>Sphingobacteriia</taxon>
        <taxon>Sphingobacteriales</taxon>
        <taxon>Sphingobacteriaceae</taxon>
        <taxon>Mucilaginibacter</taxon>
    </lineage>
</organism>
<dbReference type="EMBL" id="SNQG01000002">
    <property type="protein sequence ID" value="TEW67836.1"/>
    <property type="molecule type" value="Genomic_DNA"/>
</dbReference>
<dbReference type="Pfam" id="PF08244">
    <property type="entry name" value="Glyco_hydro_32C"/>
    <property type="match status" value="1"/>
</dbReference>
<dbReference type="SMART" id="SM00640">
    <property type="entry name" value="Glyco_32"/>
    <property type="match status" value="1"/>
</dbReference>
<dbReference type="OrthoDB" id="9759709at2"/>
<keyword evidence="5" id="KW-0732">Signal</keyword>
<dbReference type="Proteomes" id="UP000583101">
    <property type="component" value="Unassembled WGS sequence"/>
</dbReference>
<dbReference type="Proteomes" id="UP000297248">
    <property type="component" value="Unassembled WGS sequence"/>
</dbReference>
<dbReference type="PANTHER" id="PTHR42800">
    <property type="entry name" value="EXOINULINASE INUD (AFU_ORTHOLOGUE AFUA_5G00480)"/>
    <property type="match status" value="1"/>
</dbReference>
<reference evidence="9 10" key="1">
    <citation type="journal article" date="2016" name="Int. J. Syst. Evol. Microbiol.">
        <title>Proposal of Mucilaginibacter phyllosphaerae sp. nov. isolated from the phyllosphere of Galium album.</title>
        <authorList>
            <person name="Aydogan E.L."/>
            <person name="Busse H.J."/>
            <person name="Moser G."/>
            <person name="Muller C."/>
            <person name="Kampfer P."/>
            <person name="Glaeser S.P."/>
        </authorList>
    </citation>
    <scope>NUCLEOTIDE SEQUENCE [LARGE SCALE GENOMIC DNA]</scope>
    <source>
        <strain evidence="9 10">PP-F2FG21</strain>
    </source>
</reference>
<accession>A0A4Y8AGF8</accession>
<name>A0A4Y8AGF8_9SPHI</name>
<dbReference type="Pfam" id="PF00251">
    <property type="entry name" value="Glyco_hydro_32N"/>
    <property type="match status" value="1"/>
</dbReference>
<feature type="chain" id="PRO_5044616600" evidence="5">
    <location>
        <begin position="22"/>
        <end position="506"/>
    </location>
</feature>
<reference evidence="8 11" key="3">
    <citation type="submission" date="2020-08" db="EMBL/GenBank/DDBJ databases">
        <title>Genomic Encyclopedia of Type Strains, Phase IV (KMG-IV): sequencing the most valuable type-strain genomes for metagenomic binning, comparative biology and taxonomic classification.</title>
        <authorList>
            <person name="Goeker M."/>
        </authorList>
    </citation>
    <scope>NUCLEOTIDE SEQUENCE [LARGE SCALE GENOMIC DNA]</scope>
    <source>
        <strain evidence="8 11">DSM 100995</strain>
    </source>
</reference>
<evidence type="ECO:0000259" key="6">
    <source>
        <dbReference type="Pfam" id="PF00251"/>
    </source>
</evidence>
<dbReference type="InterPro" id="IPR013320">
    <property type="entry name" value="ConA-like_dom_sf"/>
</dbReference>
<evidence type="ECO:0000259" key="7">
    <source>
        <dbReference type="Pfam" id="PF08244"/>
    </source>
</evidence>
<proteinExistence type="inferred from homology"/>
<evidence type="ECO:0000256" key="4">
    <source>
        <dbReference type="RuleBase" id="RU362110"/>
    </source>
</evidence>
<dbReference type="EC" id="3.2.1.80" evidence="8"/>
<dbReference type="InterPro" id="IPR013189">
    <property type="entry name" value="Glyco_hydro_32_C"/>
</dbReference>
<evidence type="ECO:0000313" key="8">
    <source>
        <dbReference type="EMBL" id="MBB3968521.1"/>
    </source>
</evidence>
<dbReference type="GO" id="GO:0005987">
    <property type="term" value="P:sucrose catabolic process"/>
    <property type="evidence" value="ECO:0007669"/>
    <property type="project" value="TreeGrafter"/>
</dbReference>